<dbReference type="PANTHER" id="PTHR27005:SF78">
    <property type="entry name" value="PROTEIN KINASE DOMAIN-CONTAINING PROTEIN"/>
    <property type="match status" value="1"/>
</dbReference>
<feature type="non-terminal residue" evidence="3">
    <location>
        <position position="163"/>
    </location>
</feature>
<keyword evidence="1" id="KW-0547">Nucleotide-binding</keyword>
<keyword evidence="4" id="KW-1185">Reference proteome</keyword>
<protein>
    <submittedName>
        <fullName evidence="3">Wall-associated receptor kinase-like 20-like</fullName>
    </submittedName>
</protein>
<dbReference type="Proteomes" id="UP000265520">
    <property type="component" value="Unassembled WGS sequence"/>
</dbReference>
<feature type="non-terminal residue" evidence="3">
    <location>
        <position position="1"/>
    </location>
</feature>
<dbReference type="Gene3D" id="3.30.200.20">
    <property type="entry name" value="Phosphorylase Kinase, domain 1"/>
    <property type="match status" value="1"/>
</dbReference>
<reference evidence="3 4" key="1">
    <citation type="journal article" date="2018" name="Front. Plant Sci.">
        <title>Red Clover (Trifolium pratense) and Zigzag Clover (T. medium) - A Picture of Genomic Similarities and Differences.</title>
        <authorList>
            <person name="Dluhosova J."/>
            <person name="Istvanek J."/>
            <person name="Nedelnik J."/>
            <person name="Repkova J."/>
        </authorList>
    </citation>
    <scope>NUCLEOTIDE SEQUENCE [LARGE SCALE GENOMIC DNA]</scope>
    <source>
        <strain evidence="4">cv. 10/8</strain>
        <tissue evidence="3">Leaf</tissue>
    </source>
</reference>
<dbReference type="InterPro" id="IPR011009">
    <property type="entry name" value="Kinase-like_dom_sf"/>
</dbReference>
<proteinExistence type="predicted"/>
<dbReference type="PANTHER" id="PTHR27005">
    <property type="entry name" value="WALL-ASSOCIATED RECEPTOR KINASE-LIKE 21"/>
    <property type="match status" value="1"/>
</dbReference>
<keyword evidence="3" id="KW-0418">Kinase</keyword>
<comment type="caution">
    <text evidence="3">The sequence shown here is derived from an EMBL/GenBank/DDBJ whole genome shotgun (WGS) entry which is preliminary data.</text>
</comment>
<name>A0A392QF34_9FABA</name>
<dbReference type="GO" id="GO:0005886">
    <property type="term" value="C:plasma membrane"/>
    <property type="evidence" value="ECO:0007669"/>
    <property type="project" value="TreeGrafter"/>
</dbReference>
<dbReference type="GO" id="GO:0007166">
    <property type="term" value="P:cell surface receptor signaling pathway"/>
    <property type="evidence" value="ECO:0007669"/>
    <property type="project" value="InterPro"/>
</dbReference>
<dbReference type="GO" id="GO:0004674">
    <property type="term" value="F:protein serine/threonine kinase activity"/>
    <property type="evidence" value="ECO:0007669"/>
    <property type="project" value="TreeGrafter"/>
</dbReference>
<evidence type="ECO:0000313" key="3">
    <source>
        <dbReference type="EMBL" id="MCI22126.1"/>
    </source>
</evidence>
<evidence type="ECO:0000313" key="4">
    <source>
        <dbReference type="Proteomes" id="UP000265520"/>
    </source>
</evidence>
<evidence type="ECO:0000256" key="1">
    <source>
        <dbReference type="ARBA" id="ARBA00022741"/>
    </source>
</evidence>
<evidence type="ECO:0000256" key="2">
    <source>
        <dbReference type="ARBA" id="ARBA00022840"/>
    </source>
</evidence>
<accession>A0A392QF34</accession>
<dbReference type="InterPro" id="IPR045274">
    <property type="entry name" value="WAK-like"/>
</dbReference>
<sequence length="163" mass="18234">ECASGLHPCCTFVAGGMPSAYKIRLHSSGCKAFRSILHLDQDKPPNQWEEGLEIQWSLPSEPVCRTQSDCSRDSKCSSSSRDTLFRCLCNSEFHWDPFAATCIREKQAKEREIVLKSNTGGEKPYKTFQLKELKKATKCFSQDRILGSGGFGEVYKGELQNGT</sequence>
<dbReference type="GO" id="GO:0005524">
    <property type="term" value="F:ATP binding"/>
    <property type="evidence" value="ECO:0007669"/>
    <property type="project" value="UniProtKB-KW"/>
</dbReference>
<dbReference type="EMBL" id="LXQA010128764">
    <property type="protein sequence ID" value="MCI22126.1"/>
    <property type="molecule type" value="Genomic_DNA"/>
</dbReference>
<dbReference type="SUPFAM" id="SSF56112">
    <property type="entry name" value="Protein kinase-like (PK-like)"/>
    <property type="match status" value="1"/>
</dbReference>
<keyword evidence="2" id="KW-0067">ATP-binding</keyword>
<keyword evidence="3" id="KW-0808">Transferase</keyword>
<organism evidence="3 4">
    <name type="scientific">Trifolium medium</name>
    <dbReference type="NCBI Taxonomy" id="97028"/>
    <lineage>
        <taxon>Eukaryota</taxon>
        <taxon>Viridiplantae</taxon>
        <taxon>Streptophyta</taxon>
        <taxon>Embryophyta</taxon>
        <taxon>Tracheophyta</taxon>
        <taxon>Spermatophyta</taxon>
        <taxon>Magnoliopsida</taxon>
        <taxon>eudicotyledons</taxon>
        <taxon>Gunneridae</taxon>
        <taxon>Pentapetalae</taxon>
        <taxon>rosids</taxon>
        <taxon>fabids</taxon>
        <taxon>Fabales</taxon>
        <taxon>Fabaceae</taxon>
        <taxon>Papilionoideae</taxon>
        <taxon>50 kb inversion clade</taxon>
        <taxon>NPAAA clade</taxon>
        <taxon>Hologalegina</taxon>
        <taxon>IRL clade</taxon>
        <taxon>Trifolieae</taxon>
        <taxon>Trifolium</taxon>
    </lineage>
</organism>
<dbReference type="AlphaFoldDB" id="A0A392QF34"/>
<keyword evidence="3" id="KW-0675">Receptor</keyword>